<dbReference type="NCBIfam" id="TIGR00322">
    <property type="entry name" value="diphth2_R"/>
    <property type="match status" value="1"/>
</dbReference>
<feature type="non-terminal residue" evidence="1">
    <location>
        <position position="1"/>
    </location>
</feature>
<evidence type="ECO:0000313" key="1">
    <source>
        <dbReference type="EMBL" id="KAK7086613.1"/>
    </source>
</evidence>
<dbReference type="InterPro" id="IPR016435">
    <property type="entry name" value="DPH1/DPH2"/>
</dbReference>
<dbReference type="GO" id="GO:0017183">
    <property type="term" value="P:protein histidyl modification to diphthamide"/>
    <property type="evidence" value="ECO:0007669"/>
    <property type="project" value="InterPro"/>
</dbReference>
<evidence type="ECO:0000313" key="2">
    <source>
        <dbReference type="Proteomes" id="UP001381693"/>
    </source>
</evidence>
<reference evidence="1 2" key="1">
    <citation type="submission" date="2023-11" db="EMBL/GenBank/DDBJ databases">
        <title>Halocaridina rubra genome assembly.</title>
        <authorList>
            <person name="Smith C."/>
        </authorList>
    </citation>
    <scope>NUCLEOTIDE SEQUENCE [LARGE SCALE GENOMIC DNA]</scope>
    <source>
        <strain evidence="1">EP-1</strain>
        <tissue evidence="1">Whole</tissue>
    </source>
</reference>
<dbReference type="EC" id="2.5.1.108" evidence="1"/>
<gene>
    <name evidence="1" type="primary">DPH1_1</name>
    <name evidence="1" type="ORF">SK128_001941</name>
</gene>
<dbReference type="Gene3D" id="3.40.50.11860">
    <property type="entry name" value="Diphthamide synthesis DPH1/DPH2 domain 3"/>
    <property type="match status" value="1"/>
</dbReference>
<comment type="caution">
    <text evidence="1">The sequence shown here is derived from an EMBL/GenBank/DDBJ whole genome shotgun (WGS) entry which is preliminary data.</text>
</comment>
<sequence>KQLEAAGKDFIIVLLSEIFPAKLEAMEDIDVWVQVACPRLSIDWGASFPRPLLTPYEATVALKHSEWHEKRYPMDFYANESLGEWTPNHKPPCPCGLTRNTGCKGPKCQLKNKMEDG</sequence>
<dbReference type="SFLD" id="SFLDS00032">
    <property type="entry name" value="Radical_SAM_3-amino-3-carboxyp"/>
    <property type="match status" value="1"/>
</dbReference>
<name>A0AAN9FU30_HALRR</name>
<dbReference type="InterPro" id="IPR042265">
    <property type="entry name" value="DPH1/DPH2_3"/>
</dbReference>
<keyword evidence="1" id="KW-0808">Transferase</keyword>
<dbReference type="Proteomes" id="UP001381693">
    <property type="component" value="Unassembled WGS sequence"/>
</dbReference>
<dbReference type="PANTHER" id="PTHR10762">
    <property type="entry name" value="DIPHTHAMIDE BIOSYNTHESIS PROTEIN"/>
    <property type="match status" value="1"/>
</dbReference>
<organism evidence="1 2">
    <name type="scientific">Halocaridina rubra</name>
    <name type="common">Hawaiian red shrimp</name>
    <dbReference type="NCBI Taxonomy" id="373956"/>
    <lineage>
        <taxon>Eukaryota</taxon>
        <taxon>Metazoa</taxon>
        <taxon>Ecdysozoa</taxon>
        <taxon>Arthropoda</taxon>
        <taxon>Crustacea</taxon>
        <taxon>Multicrustacea</taxon>
        <taxon>Malacostraca</taxon>
        <taxon>Eumalacostraca</taxon>
        <taxon>Eucarida</taxon>
        <taxon>Decapoda</taxon>
        <taxon>Pleocyemata</taxon>
        <taxon>Caridea</taxon>
        <taxon>Atyoidea</taxon>
        <taxon>Atyidae</taxon>
        <taxon>Halocaridina</taxon>
    </lineage>
</organism>
<dbReference type="EMBL" id="JAXCGZ010000134">
    <property type="protein sequence ID" value="KAK7086613.1"/>
    <property type="molecule type" value="Genomic_DNA"/>
</dbReference>
<dbReference type="Pfam" id="PF01866">
    <property type="entry name" value="Diphthamide_syn"/>
    <property type="match status" value="1"/>
</dbReference>
<keyword evidence="2" id="KW-1185">Reference proteome</keyword>
<dbReference type="AlphaFoldDB" id="A0AAN9FU30"/>
<dbReference type="PANTHER" id="PTHR10762:SF1">
    <property type="entry name" value="2-(3-AMINO-3-CARBOXYPROPYL)HISTIDINE SYNTHASE SUBUNIT 1"/>
    <property type="match status" value="1"/>
</dbReference>
<accession>A0AAN9FU30</accession>
<dbReference type="GO" id="GO:0090560">
    <property type="term" value="F:2-(3-amino-3-carboxypropyl)histidine synthase activity"/>
    <property type="evidence" value="ECO:0007669"/>
    <property type="project" value="UniProtKB-EC"/>
</dbReference>
<proteinExistence type="predicted"/>
<protein>
    <submittedName>
        <fullName evidence="1">Diphthamide biosynthesis protein 1</fullName>
        <ecNumber evidence="1">2.5.1.108</ecNumber>
    </submittedName>
</protein>